<dbReference type="Pfam" id="PF03372">
    <property type="entry name" value="Exo_endo_phos"/>
    <property type="match status" value="1"/>
</dbReference>
<evidence type="ECO:0000259" key="4">
    <source>
        <dbReference type="Pfam" id="PF03372"/>
    </source>
</evidence>
<organism evidence="5 6">
    <name type="scientific">Allomyces macrogynus (strain ATCC 38327)</name>
    <name type="common">Allomyces javanicus var. macrogynus</name>
    <dbReference type="NCBI Taxonomy" id="578462"/>
    <lineage>
        <taxon>Eukaryota</taxon>
        <taxon>Fungi</taxon>
        <taxon>Fungi incertae sedis</taxon>
        <taxon>Blastocladiomycota</taxon>
        <taxon>Blastocladiomycetes</taxon>
        <taxon>Blastocladiales</taxon>
        <taxon>Blastocladiaceae</taxon>
        <taxon>Allomyces</taxon>
    </lineage>
</organism>
<dbReference type="EMBL" id="GG745349">
    <property type="protein sequence ID" value="KNE65984.1"/>
    <property type="molecule type" value="Genomic_DNA"/>
</dbReference>
<dbReference type="OrthoDB" id="40902at2759"/>
<keyword evidence="3" id="KW-0378">Hydrolase</keyword>
<dbReference type="PANTHER" id="PTHR16320:SF1">
    <property type="entry name" value="SPHINGOMYELINASE DDB_G0288017"/>
    <property type="match status" value="1"/>
</dbReference>
<dbReference type="InterPro" id="IPR015926">
    <property type="entry name" value="Cytolysin/lectin"/>
</dbReference>
<evidence type="ECO:0000313" key="6">
    <source>
        <dbReference type="Proteomes" id="UP000054350"/>
    </source>
</evidence>
<evidence type="ECO:0000256" key="3">
    <source>
        <dbReference type="ARBA" id="ARBA00022801"/>
    </source>
</evidence>
<evidence type="ECO:0000313" key="5">
    <source>
        <dbReference type="EMBL" id="KNE65984.1"/>
    </source>
</evidence>
<proteinExistence type="inferred from homology"/>
<dbReference type="AlphaFoldDB" id="A0A0L0SUI5"/>
<dbReference type="PANTHER" id="PTHR16320">
    <property type="entry name" value="SPHINGOMYELINASE FAMILY MEMBER"/>
    <property type="match status" value="1"/>
</dbReference>
<dbReference type="CDD" id="cd09078">
    <property type="entry name" value="nSMase"/>
    <property type="match status" value="1"/>
</dbReference>
<dbReference type="GO" id="GO:0005576">
    <property type="term" value="C:extracellular region"/>
    <property type="evidence" value="ECO:0007669"/>
    <property type="project" value="InterPro"/>
</dbReference>
<name>A0A0L0SUI5_ALLM3</name>
<dbReference type="Gene3D" id="3.60.10.10">
    <property type="entry name" value="Endonuclease/exonuclease/phosphatase"/>
    <property type="match status" value="1"/>
</dbReference>
<dbReference type="Gene3D" id="2.60.270.50">
    <property type="match status" value="1"/>
</dbReference>
<accession>A0A0L0SUI5</accession>
<dbReference type="EC" id="3.1.4.12" evidence="2"/>
<comment type="similarity">
    <text evidence="1">Belongs to the neutral sphingomyelinase family.</text>
</comment>
<evidence type="ECO:0000256" key="1">
    <source>
        <dbReference type="ARBA" id="ARBA00006335"/>
    </source>
</evidence>
<protein>
    <recommendedName>
        <fullName evidence="2">sphingomyelin phosphodiesterase</fullName>
        <ecNumber evidence="2">3.1.4.12</ecNumber>
    </recommendedName>
</protein>
<reference evidence="5 6" key="1">
    <citation type="submission" date="2009-11" db="EMBL/GenBank/DDBJ databases">
        <title>Annotation of Allomyces macrogynus ATCC 38327.</title>
        <authorList>
            <consortium name="The Broad Institute Genome Sequencing Platform"/>
            <person name="Russ C."/>
            <person name="Cuomo C."/>
            <person name="Burger G."/>
            <person name="Gray M.W."/>
            <person name="Holland P.W.H."/>
            <person name="King N."/>
            <person name="Lang F.B.F."/>
            <person name="Roger A.J."/>
            <person name="Ruiz-Trillo I."/>
            <person name="Young S.K."/>
            <person name="Zeng Q."/>
            <person name="Gargeya S."/>
            <person name="Fitzgerald M."/>
            <person name="Haas B."/>
            <person name="Abouelleil A."/>
            <person name="Alvarado L."/>
            <person name="Arachchi H.M."/>
            <person name="Berlin A."/>
            <person name="Chapman S.B."/>
            <person name="Gearin G."/>
            <person name="Goldberg J."/>
            <person name="Griggs A."/>
            <person name="Gujja S."/>
            <person name="Hansen M."/>
            <person name="Heiman D."/>
            <person name="Howarth C."/>
            <person name="Larimer J."/>
            <person name="Lui A."/>
            <person name="MacDonald P.J.P."/>
            <person name="McCowen C."/>
            <person name="Montmayeur A."/>
            <person name="Murphy C."/>
            <person name="Neiman D."/>
            <person name="Pearson M."/>
            <person name="Priest M."/>
            <person name="Roberts A."/>
            <person name="Saif S."/>
            <person name="Shea T."/>
            <person name="Sisk P."/>
            <person name="Stolte C."/>
            <person name="Sykes S."/>
            <person name="Wortman J."/>
            <person name="Nusbaum C."/>
            <person name="Birren B."/>
        </authorList>
    </citation>
    <scope>NUCLEOTIDE SEQUENCE [LARGE SCALE GENOMIC DNA]</scope>
    <source>
        <strain evidence="5 6">ATCC 38327</strain>
    </source>
</reference>
<dbReference type="GO" id="GO:0004767">
    <property type="term" value="F:sphingomyelin phosphodiesterase activity"/>
    <property type="evidence" value="ECO:0007669"/>
    <property type="project" value="UniProtKB-EC"/>
</dbReference>
<dbReference type="Proteomes" id="UP000054350">
    <property type="component" value="Unassembled WGS sequence"/>
</dbReference>
<evidence type="ECO:0000256" key="2">
    <source>
        <dbReference type="ARBA" id="ARBA00012369"/>
    </source>
</evidence>
<dbReference type="InterPro" id="IPR017766">
    <property type="entry name" value="Sphingomyelinase/PLipase_C"/>
</dbReference>
<dbReference type="InterPro" id="IPR038772">
    <property type="entry name" value="Sph/SMPD2-like"/>
</dbReference>
<keyword evidence="6" id="KW-1185">Reference proteome</keyword>
<dbReference type="VEuPathDB" id="FungiDB:AMAG_10265"/>
<dbReference type="InterPro" id="IPR036691">
    <property type="entry name" value="Endo/exonu/phosph_ase_sf"/>
</dbReference>
<feature type="domain" description="Endonuclease/exonuclease/phosphatase" evidence="4">
    <location>
        <begin position="235"/>
        <end position="445"/>
    </location>
</feature>
<dbReference type="InterPro" id="IPR005135">
    <property type="entry name" value="Endo/exonuclease/phosphatase"/>
</dbReference>
<reference evidence="6" key="2">
    <citation type="submission" date="2009-11" db="EMBL/GenBank/DDBJ databases">
        <title>The Genome Sequence of Allomyces macrogynus strain ATCC 38327.</title>
        <authorList>
            <consortium name="The Broad Institute Genome Sequencing Platform"/>
            <person name="Russ C."/>
            <person name="Cuomo C."/>
            <person name="Shea T."/>
            <person name="Young S.K."/>
            <person name="Zeng Q."/>
            <person name="Koehrsen M."/>
            <person name="Haas B."/>
            <person name="Borodovsky M."/>
            <person name="Guigo R."/>
            <person name="Alvarado L."/>
            <person name="Berlin A."/>
            <person name="Borenstein D."/>
            <person name="Chen Z."/>
            <person name="Engels R."/>
            <person name="Freedman E."/>
            <person name="Gellesch M."/>
            <person name="Goldberg J."/>
            <person name="Griggs A."/>
            <person name="Gujja S."/>
            <person name="Heiman D."/>
            <person name="Hepburn T."/>
            <person name="Howarth C."/>
            <person name="Jen D."/>
            <person name="Larson L."/>
            <person name="Lewis B."/>
            <person name="Mehta T."/>
            <person name="Park D."/>
            <person name="Pearson M."/>
            <person name="Roberts A."/>
            <person name="Saif S."/>
            <person name="Shenoy N."/>
            <person name="Sisk P."/>
            <person name="Stolte C."/>
            <person name="Sykes S."/>
            <person name="Walk T."/>
            <person name="White J."/>
            <person name="Yandava C."/>
            <person name="Burger G."/>
            <person name="Gray M.W."/>
            <person name="Holland P.W.H."/>
            <person name="King N."/>
            <person name="Lang F.B.F."/>
            <person name="Roger A.J."/>
            <person name="Ruiz-Trillo I."/>
            <person name="Lander E."/>
            <person name="Nusbaum C."/>
        </authorList>
    </citation>
    <scope>NUCLEOTIDE SEQUENCE [LARGE SCALE GENOMIC DNA]</scope>
    <source>
        <strain evidence="6">ATCC 38327</strain>
    </source>
</reference>
<sequence length="457" mass="49459">MMTADPPTATVDDPRQLAQKPRSLLQKLINKTHLPLTLVSEYHESGRWWTTPPVVLSSHSEALFASCNRDGGIMTGTTGAFAYQLGATDYHVVFFFSNPYVGSFKAGCIVSRGLPPSMGRLKADYGSSKVVNGKKSTSSLGPVIAFAIPASGKLPAEFIVTAPEDELPEAIVEQTVAAATDQVTAQPLAIPRINEAPFSLRFLSFNLFLRPYLISDAHTFSAGDYKKERVDLFCAQALDRYDVLCLQEVFDATSRDVLKQRAADRGLIHALDLPMGNSDTKSSTPIGSGLLVLSRFPLLDAFPQPFYHCSGADQFSAKGFVSFRVLLPSGGALNVINLHLQASASVRDPPYSEGAGTRFSQLVELVAFLRGRPQLLAAGVIIVGDFNLHHLGDTPSGEYERMLELLRTAVGPAGTVADLFSEAKVLTGTWRSWARVAAPAKFCRRGARVLGRCLQRA</sequence>
<gene>
    <name evidence="5" type="ORF">AMAG_10265</name>
</gene>
<dbReference type="SUPFAM" id="SSF56219">
    <property type="entry name" value="DNase I-like"/>
    <property type="match status" value="1"/>
</dbReference>
<dbReference type="SUPFAM" id="SSF63724">
    <property type="entry name" value="Cytolysin/lectin"/>
    <property type="match status" value="1"/>
</dbReference>
<dbReference type="GO" id="GO:0005737">
    <property type="term" value="C:cytoplasm"/>
    <property type="evidence" value="ECO:0007669"/>
    <property type="project" value="TreeGrafter"/>
</dbReference>